<keyword evidence="2" id="KW-1185">Reference proteome</keyword>
<organism evidence="1 2">
    <name type="scientific">Lasiosphaeria miniovina</name>
    <dbReference type="NCBI Taxonomy" id="1954250"/>
    <lineage>
        <taxon>Eukaryota</taxon>
        <taxon>Fungi</taxon>
        <taxon>Dikarya</taxon>
        <taxon>Ascomycota</taxon>
        <taxon>Pezizomycotina</taxon>
        <taxon>Sordariomycetes</taxon>
        <taxon>Sordariomycetidae</taxon>
        <taxon>Sordariales</taxon>
        <taxon>Lasiosphaeriaceae</taxon>
        <taxon>Lasiosphaeria</taxon>
    </lineage>
</organism>
<sequence>MPSLVARFRVHINSRAYTTTTSSQGMWRQGYWSGTARWTRRFSGTVRVRRAVERVNRARAPKIPAQLVAEACVLLVVHPDSRLLSGRYVDLEEDVDSILDNLWKGANGDCVKTNLESLP</sequence>
<proteinExistence type="predicted"/>
<dbReference type="RefSeq" id="XP_060295005.1">
    <property type="nucleotide sequence ID" value="XM_060442366.1"/>
</dbReference>
<dbReference type="AlphaFoldDB" id="A0AA40AD43"/>
<dbReference type="EMBL" id="JAUIRO010000005">
    <property type="protein sequence ID" value="KAK0713682.1"/>
    <property type="molecule type" value="Genomic_DNA"/>
</dbReference>
<comment type="caution">
    <text evidence="1">The sequence shown here is derived from an EMBL/GenBank/DDBJ whole genome shotgun (WGS) entry which is preliminary data.</text>
</comment>
<evidence type="ECO:0000313" key="2">
    <source>
        <dbReference type="Proteomes" id="UP001172101"/>
    </source>
</evidence>
<name>A0AA40AD43_9PEZI</name>
<gene>
    <name evidence="1" type="ORF">B0T26DRAFT_718105</name>
</gene>
<reference evidence="1" key="1">
    <citation type="submission" date="2023-06" db="EMBL/GenBank/DDBJ databases">
        <title>Genome-scale phylogeny and comparative genomics of the fungal order Sordariales.</title>
        <authorList>
            <consortium name="Lawrence Berkeley National Laboratory"/>
            <person name="Hensen N."/>
            <person name="Bonometti L."/>
            <person name="Westerberg I."/>
            <person name="Brannstrom I.O."/>
            <person name="Guillou S."/>
            <person name="Cros-Aarteil S."/>
            <person name="Calhoun S."/>
            <person name="Haridas S."/>
            <person name="Kuo A."/>
            <person name="Mondo S."/>
            <person name="Pangilinan J."/>
            <person name="Riley R."/>
            <person name="LaButti K."/>
            <person name="Andreopoulos B."/>
            <person name="Lipzen A."/>
            <person name="Chen C."/>
            <person name="Yanf M."/>
            <person name="Daum C."/>
            <person name="Ng V."/>
            <person name="Clum A."/>
            <person name="Steindorff A."/>
            <person name="Ohm R."/>
            <person name="Martin F."/>
            <person name="Silar P."/>
            <person name="Natvig D."/>
            <person name="Lalanne C."/>
            <person name="Gautier V."/>
            <person name="Ament-velasquez S.L."/>
            <person name="Kruys A."/>
            <person name="Hutchinson M.I."/>
            <person name="Powell A.J."/>
            <person name="Barry K."/>
            <person name="Miller A.N."/>
            <person name="Grigoriev I.V."/>
            <person name="Debuchy R."/>
            <person name="Gladieux P."/>
            <person name="Thoren M.H."/>
            <person name="Johannesson H."/>
        </authorList>
    </citation>
    <scope>NUCLEOTIDE SEQUENCE</scope>
    <source>
        <strain evidence="1">SMH2392-1A</strain>
    </source>
</reference>
<dbReference type="Proteomes" id="UP001172101">
    <property type="component" value="Unassembled WGS sequence"/>
</dbReference>
<protein>
    <submittedName>
        <fullName evidence="1">Uncharacterized protein</fullName>
    </submittedName>
</protein>
<evidence type="ECO:0000313" key="1">
    <source>
        <dbReference type="EMBL" id="KAK0713682.1"/>
    </source>
</evidence>
<dbReference type="GeneID" id="85325636"/>
<accession>A0AA40AD43</accession>